<dbReference type="Proteomes" id="UP000004994">
    <property type="component" value="Chromosome 2"/>
</dbReference>
<dbReference type="GO" id="GO:0003723">
    <property type="term" value="F:RNA binding"/>
    <property type="evidence" value="ECO:0000318"/>
    <property type="project" value="GO_Central"/>
</dbReference>
<evidence type="ECO:0000313" key="3">
    <source>
        <dbReference type="EnsemblPlants" id="Solyc02g069810.2.1"/>
    </source>
</evidence>
<sequence>MGYEEKIESRPTTAVDSIADGLRKNLSFNASDSTPRQPMKVCAKIELAPAASIIRERLSRNWKMVDYLHCSRFESALLFCVHITVVHCTYLLCFPFRSLSRQLFLFFSRYLSSFDNHGTPFLSLRITIIGTFLQEKQKEMVPSIHDSSPAAYVFPFQIFERLTSNCDKYQMFPRQEAVEEDSPEFSWGAKKGKGALNKDVQFYKSFTYAGVEFNLYDCVYMYRHGEEEPDIGKIVKVWETKTRKRLVKVVWFFRPTEVTHWLGNTKVLDNELLLASGEGVGLSNCNPLEAITGKCNVVCISIDRRNPQPKDRDLETAEFLFYRTFDVGTQEISEEFPSSIAQIEDLKQPLHYGGKASLDKPHSFGGATVKTTLKDDQPGRNSQSTLPRVALVKQTKSSTKDVAMARTDKCTTISQCQVTELVERGGQGRQGNVSKTDKTVARTEVKHSYCTPSTNALKKRKLQHLSDTKAFDQHKIMKSTNQVIEVTTRAKEAASTWFNEGPWYDRLQAAQKRGTLVLLENLDPSYASTEVEDIVWHALRQKRYTFLVQLAAQYPFETEPVVARRGTIQEPVKSKDFPGHLSIEKINFQKLGEEMRKAVSTSHYAQSNTIEHELAVEWRVLQEQSNRWWKALHQEQAAEIEQLSSKLKNPIKNSDSFCWVSCVQEAYRCVDPFWIWGFAP</sequence>
<reference evidence="3" key="1">
    <citation type="journal article" date="2012" name="Nature">
        <title>The tomato genome sequence provides insights into fleshy fruit evolution.</title>
        <authorList>
            <consortium name="Tomato Genome Consortium"/>
        </authorList>
    </citation>
    <scope>NUCLEOTIDE SEQUENCE [LARGE SCALE GENOMIC DNA]</scope>
    <source>
        <strain evidence="3">cv. Heinz 1706</strain>
    </source>
</reference>
<proteinExistence type="predicted"/>
<dbReference type="Gene3D" id="2.30.30.490">
    <property type="match status" value="1"/>
</dbReference>
<dbReference type="PANTHER" id="PTHR47073">
    <property type="entry name" value="PROTEIN ANTI-SILENCING 1"/>
    <property type="match status" value="1"/>
</dbReference>
<dbReference type="Pfam" id="PF01426">
    <property type="entry name" value="BAH"/>
    <property type="match status" value="1"/>
</dbReference>
<feature type="domain" description="BAH" evidence="2">
    <location>
        <begin position="211"/>
        <end position="336"/>
    </location>
</feature>
<evidence type="ECO:0000313" key="4">
    <source>
        <dbReference type="Proteomes" id="UP000004994"/>
    </source>
</evidence>
<dbReference type="Gramene" id="Solyc02g069810.2.1">
    <property type="protein sequence ID" value="Solyc02g069810.2.1"/>
    <property type="gene ID" value="Solyc02g069810.2"/>
</dbReference>
<protein>
    <recommendedName>
        <fullName evidence="2">BAH domain-containing protein</fullName>
    </recommendedName>
</protein>
<dbReference type="PROSITE" id="PS51038">
    <property type="entry name" value="BAH"/>
    <property type="match status" value="1"/>
</dbReference>
<dbReference type="PANTHER" id="PTHR47073:SF2">
    <property type="entry name" value="PROTEIN ANTI-SILENCING 1"/>
    <property type="match status" value="1"/>
</dbReference>
<dbReference type="InParanoid" id="A0A3Q7F1L7"/>
<dbReference type="InterPro" id="IPR001025">
    <property type="entry name" value="BAH_dom"/>
</dbReference>
<dbReference type="SMART" id="SM00439">
    <property type="entry name" value="BAH"/>
    <property type="match status" value="1"/>
</dbReference>
<dbReference type="InterPro" id="IPR043151">
    <property type="entry name" value="BAH_sf"/>
</dbReference>
<dbReference type="STRING" id="4081.A0A3Q7F1L7"/>
<dbReference type="PaxDb" id="4081-Solyc02g069810.1.1"/>
<dbReference type="GO" id="GO:0003682">
    <property type="term" value="F:chromatin binding"/>
    <property type="evidence" value="ECO:0007669"/>
    <property type="project" value="InterPro"/>
</dbReference>
<organism evidence="3">
    <name type="scientific">Solanum lycopersicum</name>
    <name type="common">Tomato</name>
    <name type="synonym">Lycopersicon esculentum</name>
    <dbReference type="NCBI Taxonomy" id="4081"/>
    <lineage>
        <taxon>Eukaryota</taxon>
        <taxon>Viridiplantae</taxon>
        <taxon>Streptophyta</taxon>
        <taxon>Embryophyta</taxon>
        <taxon>Tracheophyta</taxon>
        <taxon>Spermatophyta</taxon>
        <taxon>Magnoliopsida</taxon>
        <taxon>eudicotyledons</taxon>
        <taxon>Gunneridae</taxon>
        <taxon>Pentapetalae</taxon>
        <taxon>asterids</taxon>
        <taxon>lamiids</taxon>
        <taxon>Solanales</taxon>
        <taxon>Solanaceae</taxon>
        <taxon>Solanoideae</taxon>
        <taxon>Solaneae</taxon>
        <taxon>Solanum</taxon>
        <taxon>Solanum subgen. Lycopersicon</taxon>
    </lineage>
</organism>
<accession>A0A3Q7F1L7</accession>
<dbReference type="EnsemblPlants" id="Solyc02g069810.2.1">
    <property type="protein sequence ID" value="Solyc02g069810.2.1"/>
    <property type="gene ID" value="Solyc02g069810.2"/>
</dbReference>
<dbReference type="FunFam" id="2.30.30.490:FF:000017">
    <property type="entry name" value="Bromo-adjacent homology (BAH) domain-containing protein"/>
    <property type="match status" value="1"/>
</dbReference>
<evidence type="ECO:0000259" key="2">
    <source>
        <dbReference type="PROSITE" id="PS51038"/>
    </source>
</evidence>
<evidence type="ECO:0000256" key="1">
    <source>
        <dbReference type="SAM" id="MobiDB-lite"/>
    </source>
</evidence>
<dbReference type="AlphaFoldDB" id="A0A3Q7F1L7"/>
<reference evidence="3" key="2">
    <citation type="submission" date="2019-01" db="UniProtKB">
        <authorList>
            <consortium name="EnsemblPlants"/>
        </authorList>
    </citation>
    <scope>IDENTIFICATION</scope>
    <source>
        <strain evidence="3">cv. Heinz 1706</strain>
    </source>
</reference>
<dbReference type="OMA" id="VENIVWH"/>
<name>A0A3Q7F1L7_SOLLC</name>
<feature type="region of interest" description="Disordered" evidence="1">
    <location>
        <begin position="357"/>
        <end position="384"/>
    </location>
</feature>
<keyword evidence="4" id="KW-1185">Reference proteome</keyword>